<keyword evidence="1" id="KW-0812">Transmembrane</keyword>
<keyword evidence="1" id="KW-0472">Membrane</keyword>
<dbReference type="Proteomes" id="UP000190367">
    <property type="component" value="Unassembled WGS sequence"/>
</dbReference>
<name>A0A1T4NT27_9BACT</name>
<dbReference type="EMBL" id="FUWZ01000001">
    <property type="protein sequence ID" value="SJZ82384.1"/>
    <property type="molecule type" value="Genomic_DNA"/>
</dbReference>
<organism evidence="2 3">
    <name type="scientific">Chitinophaga eiseniae</name>
    <dbReference type="NCBI Taxonomy" id="634771"/>
    <lineage>
        <taxon>Bacteria</taxon>
        <taxon>Pseudomonadati</taxon>
        <taxon>Bacteroidota</taxon>
        <taxon>Chitinophagia</taxon>
        <taxon>Chitinophagales</taxon>
        <taxon>Chitinophagaceae</taxon>
        <taxon>Chitinophaga</taxon>
    </lineage>
</organism>
<dbReference type="STRING" id="634771.SAMN04488128_1011739"/>
<gene>
    <name evidence="2" type="ORF">SAMN04488128_1011739</name>
</gene>
<feature type="transmembrane region" description="Helical" evidence="1">
    <location>
        <begin position="7"/>
        <end position="28"/>
    </location>
</feature>
<evidence type="ECO:0000256" key="1">
    <source>
        <dbReference type="SAM" id="Phobius"/>
    </source>
</evidence>
<feature type="transmembrane region" description="Helical" evidence="1">
    <location>
        <begin position="72"/>
        <end position="91"/>
    </location>
</feature>
<evidence type="ECO:0000313" key="3">
    <source>
        <dbReference type="Proteomes" id="UP000190367"/>
    </source>
</evidence>
<reference evidence="3" key="1">
    <citation type="submission" date="2017-02" db="EMBL/GenBank/DDBJ databases">
        <authorList>
            <person name="Varghese N."/>
            <person name="Submissions S."/>
        </authorList>
    </citation>
    <scope>NUCLEOTIDE SEQUENCE [LARGE SCALE GENOMIC DNA]</scope>
    <source>
        <strain evidence="3">DSM 22224</strain>
    </source>
</reference>
<keyword evidence="3" id="KW-1185">Reference proteome</keyword>
<keyword evidence="1" id="KW-1133">Transmembrane helix</keyword>
<dbReference type="AlphaFoldDB" id="A0A1T4NT27"/>
<evidence type="ECO:0000313" key="2">
    <source>
        <dbReference type="EMBL" id="SJZ82384.1"/>
    </source>
</evidence>
<feature type="transmembrane region" description="Helical" evidence="1">
    <location>
        <begin position="40"/>
        <end position="65"/>
    </location>
</feature>
<proteinExistence type="predicted"/>
<accession>A0A1T4NT27</accession>
<protein>
    <submittedName>
        <fullName evidence="2">Uncharacterized protein</fullName>
    </submittedName>
</protein>
<sequence>MRWIRFVLKFAFICNLCFILGQLLRITAYDHRLDVMVEHVLILGVGVAFPLNLAICLITGVLLLLKKIQWKPLPPWLFLCNVGILIFQLIVTY</sequence>